<accession>A0ABN3CWI2</accession>
<name>A0ABN3CWI2_9ACTN</name>
<organism evidence="2 3">
    <name type="scientific">Nonomuraea monospora</name>
    <dbReference type="NCBI Taxonomy" id="568818"/>
    <lineage>
        <taxon>Bacteria</taxon>
        <taxon>Bacillati</taxon>
        <taxon>Actinomycetota</taxon>
        <taxon>Actinomycetes</taxon>
        <taxon>Streptosporangiales</taxon>
        <taxon>Streptosporangiaceae</taxon>
        <taxon>Nonomuraea</taxon>
    </lineage>
</organism>
<dbReference type="Proteomes" id="UP001499843">
    <property type="component" value="Unassembled WGS sequence"/>
</dbReference>
<feature type="compositionally biased region" description="Basic and acidic residues" evidence="1">
    <location>
        <begin position="10"/>
        <end position="20"/>
    </location>
</feature>
<dbReference type="RefSeq" id="WP_344490270.1">
    <property type="nucleotide sequence ID" value="NZ_BAAAQX010000036.1"/>
</dbReference>
<feature type="region of interest" description="Disordered" evidence="1">
    <location>
        <begin position="1"/>
        <end position="20"/>
    </location>
</feature>
<proteinExistence type="predicted"/>
<protein>
    <recommendedName>
        <fullName evidence="4">Cellulose-binding protein</fullName>
    </recommendedName>
</protein>
<keyword evidence="3" id="KW-1185">Reference proteome</keyword>
<comment type="caution">
    <text evidence="2">The sequence shown here is derived from an EMBL/GenBank/DDBJ whole genome shotgun (WGS) entry which is preliminary data.</text>
</comment>
<sequence length="125" mass="14241">MTEEFQAYSDEIRRQHERAQARARRAGERAAQLKQWVRELSVRGSSYTVTETRARDAAERTEEAMQAADQAEAEARAGYRRAAWAVRRAASMHEQAADLGIGDVESHRRRAAELRAEALEDDRRA</sequence>
<evidence type="ECO:0000256" key="1">
    <source>
        <dbReference type="SAM" id="MobiDB-lite"/>
    </source>
</evidence>
<evidence type="ECO:0000313" key="3">
    <source>
        <dbReference type="Proteomes" id="UP001499843"/>
    </source>
</evidence>
<reference evidence="2 3" key="1">
    <citation type="journal article" date="2019" name="Int. J. Syst. Evol. Microbiol.">
        <title>The Global Catalogue of Microorganisms (GCM) 10K type strain sequencing project: providing services to taxonomists for standard genome sequencing and annotation.</title>
        <authorList>
            <consortium name="The Broad Institute Genomics Platform"/>
            <consortium name="The Broad Institute Genome Sequencing Center for Infectious Disease"/>
            <person name="Wu L."/>
            <person name="Ma J."/>
        </authorList>
    </citation>
    <scope>NUCLEOTIDE SEQUENCE [LARGE SCALE GENOMIC DNA]</scope>
    <source>
        <strain evidence="2 3">JCM 16114</strain>
    </source>
</reference>
<gene>
    <name evidence="2" type="ORF">GCM10009850_093200</name>
</gene>
<dbReference type="EMBL" id="BAAAQX010000036">
    <property type="protein sequence ID" value="GAA2213857.1"/>
    <property type="molecule type" value="Genomic_DNA"/>
</dbReference>
<evidence type="ECO:0008006" key="4">
    <source>
        <dbReference type="Google" id="ProtNLM"/>
    </source>
</evidence>
<evidence type="ECO:0000313" key="2">
    <source>
        <dbReference type="EMBL" id="GAA2213857.1"/>
    </source>
</evidence>